<feature type="transmembrane region" description="Helical" evidence="12">
    <location>
        <begin position="101"/>
        <end position="123"/>
    </location>
</feature>
<evidence type="ECO:0000256" key="9">
    <source>
        <dbReference type="ARBA" id="ARBA00022989"/>
    </source>
</evidence>
<evidence type="ECO:0000256" key="5">
    <source>
        <dbReference type="ARBA" id="ARBA00022617"/>
    </source>
</evidence>
<feature type="transmembrane region" description="Helical" evidence="12">
    <location>
        <begin position="135"/>
        <end position="158"/>
    </location>
</feature>
<keyword evidence="6 12" id="KW-0812">Transmembrane</keyword>
<evidence type="ECO:0000313" key="13">
    <source>
        <dbReference type="EMBL" id="MFD2415905.1"/>
    </source>
</evidence>
<evidence type="ECO:0000256" key="12">
    <source>
        <dbReference type="PIRNR" id="PIRNR006446"/>
    </source>
</evidence>
<keyword evidence="9 12" id="KW-1133">Transmembrane helix</keyword>
<organism evidence="13 14">
    <name type="scientific">Amycolatopsis pigmentata</name>
    <dbReference type="NCBI Taxonomy" id="450801"/>
    <lineage>
        <taxon>Bacteria</taxon>
        <taxon>Bacillati</taxon>
        <taxon>Actinomycetota</taxon>
        <taxon>Actinomycetes</taxon>
        <taxon>Pseudonocardiales</taxon>
        <taxon>Pseudonocardiaceae</taxon>
        <taxon>Amycolatopsis</taxon>
    </lineage>
</organism>
<keyword evidence="11 12" id="KW-0472">Membrane</keyword>
<feature type="transmembrane region" description="Helical" evidence="12">
    <location>
        <begin position="223"/>
        <end position="242"/>
    </location>
</feature>
<feature type="transmembrane region" description="Helical" evidence="12">
    <location>
        <begin position="412"/>
        <end position="433"/>
    </location>
</feature>
<keyword evidence="5 12" id="KW-0349">Heme</keyword>
<feature type="transmembrane region" description="Helical" evidence="12">
    <location>
        <begin position="192"/>
        <end position="211"/>
    </location>
</feature>
<dbReference type="EMBL" id="JBHUKR010000004">
    <property type="protein sequence ID" value="MFD2415905.1"/>
    <property type="molecule type" value="Genomic_DNA"/>
</dbReference>
<protein>
    <submittedName>
        <fullName evidence="13">Cytochrome ubiquinol oxidase subunit I</fullName>
    </submittedName>
</protein>
<keyword evidence="3 12" id="KW-0813">Transport</keyword>
<sequence>MVIASLVTLADGAVPARSQMGASLGFHIVFSCFGIAFPTVVLIAHWRGIRRNDAVALLLARRWSKVMAVIFAVGAVSGTVLSYELGLLWPGLMGTYGSAFGIPFAIEGIWFFLEAIFTGIYLYGWRRLPAWRHWWAGTPMVIAGALGALSVVSANSWMNEPSGFVLRDGRIVSVNAWSVVFNAAVPYEVPHMVLAAYMVVGFVVAGVYAAGMLRGRRDRYHRLGFGIAFATGAIAAPVQVIVGDIAARQVAAQQPAKFAAMEFVERTGTHVTEWLGGIYYRGQVYFGLGVPDLDSILVGFSPSTPVIGWNAFPPELRAPLPNLIHLAFDAMVMFGVALLLLGAWQGWAWWFRRAIPATRWFLVPALLSGFAAVVAMESGWIVTEVGRQPWVVYGLLLTSDAVTTSGGVPVTLGLTVAIYAALTGVSIGAPWLMSRRWRREDPRAEEYETTPYGPPVPEPAP</sequence>
<reference evidence="14" key="1">
    <citation type="journal article" date="2019" name="Int. J. Syst. Evol. Microbiol.">
        <title>The Global Catalogue of Microorganisms (GCM) 10K type strain sequencing project: providing services to taxonomists for standard genome sequencing and annotation.</title>
        <authorList>
            <consortium name="The Broad Institute Genomics Platform"/>
            <consortium name="The Broad Institute Genome Sequencing Center for Infectious Disease"/>
            <person name="Wu L."/>
            <person name="Ma J."/>
        </authorList>
    </citation>
    <scope>NUCLEOTIDE SEQUENCE [LARGE SCALE GENOMIC DNA]</scope>
    <source>
        <strain evidence="14">CGMCC 4.7645</strain>
    </source>
</reference>
<dbReference type="RefSeq" id="WP_378262131.1">
    <property type="nucleotide sequence ID" value="NZ_JBHUKR010000004.1"/>
</dbReference>
<evidence type="ECO:0000256" key="11">
    <source>
        <dbReference type="ARBA" id="ARBA00023136"/>
    </source>
</evidence>
<gene>
    <name evidence="13" type="ORF">ACFSXZ_06150</name>
</gene>
<accession>A0ABW5FLI0</accession>
<feature type="transmembrane region" description="Helical" evidence="12">
    <location>
        <begin position="28"/>
        <end position="46"/>
    </location>
</feature>
<dbReference type="Proteomes" id="UP001597417">
    <property type="component" value="Unassembled WGS sequence"/>
</dbReference>
<evidence type="ECO:0000256" key="8">
    <source>
        <dbReference type="ARBA" id="ARBA00022982"/>
    </source>
</evidence>
<comment type="similarity">
    <text evidence="2 12">Belongs to the cytochrome ubiquinol oxidase subunit 1 family.</text>
</comment>
<keyword evidence="14" id="KW-1185">Reference proteome</keyword>
<feature type="transmembrane region" description="Helical" evidence="12">
    <location>
        <begin position="66"/>
        <end position="89"/>
    </location>
</feature>
<evidence type="ECO:0000256" key="1">
    <source>
        <dbReference type="ARBA" id="ARBA00004651"/>
    </source>
</evidence>
<evidence type="ECO:0000256" key="2">
    <source>
        <dbReference type="ARBA" id="ARBA00009819"/>
    </source>
</evidence>
<comment type="subcellular location">
    <subcellularLocation>
        <location evidence="1">Cell membrane</location>
        <topology evidence="1">Multi-pass membrane protein</topology>
    </subcellularLocation>
</comment>
<evidence type="ECO:0000256" key="10">
    <source>
        <dbReference type="ARBA" id="ARBA00023004"/>
    </source>
</evidence>
<keyword evidence="4 12" id="KW-1003">Cell membrane</keyword>
<evidence type="ECO:0000256" key="4">
    <source>
        <dbReference type="ARBA" id="ARBA00022475"/>
    </source>
</evidence>
<dbReference type="PANTHER" id="PTHR30365:SF14">
    <property type="entry name" value="CYTOCHROME BD MENAQUINOL OXIDASE SUBUNIT I-RELATED"/>
    <property type="match status" value="1"/>
</dbReference>
<dbReference type="PIRSF" id="PIRSF006446">
    <property type="entry name" value="Cyt_quinol_oxidase_1"/>
    <property type="match status" value="1"/>
</dbReference>
<comment type="caution">
    <text evidence="13">The sequence shown here is derived from an EMBL/GenBank/DDBJ whole genome shotgun (WGS) entry which is preliminary data.</text>
</comment>
<name>A0ABW5FLI0_9PSEU</name>
<dbReference type="InterPro" id="IPR002585">
    <property type="entry name" value="Cyt-d_ubiquinol_oxidase_su_1"/>
</dbReference>
<evidence type="ECO:0000256" key="3">
    <source>
        <dbReference type="ARBA" id="ARBA00022448"/>
    </source>
</evidence>
<evidence type="ECO:0000256" key="6">
    <source>
        <dbReference type="ARBA" id="ARBA00022692"/>
    </source>
</evidence>
<feature type="transmembrane region" description="Helical" evidence="12">
    <location>
        <begin position="323"/>
        <end position="348"/>
    </location>
</feature>
<keyword evidence="10 12" id="KW-0408">Iron</keyword>
<feature type="transmembrane region" description="Helical" evidence="12">
    <location>
        <begin position="360"/>
        <end position="382"/>
    </location>
</feature>
<proteinExistence type="inferred from homology"/>
<keyword evidence="8 12" id="KW-0249">Electron transport</keyword>
<evidence type="ECO:0000256" key="7">
    <source>
        <dbReference type="ARBA" id="ARBA00022723"/>
    </source>
</evidence>
<evidence type="ECO:0000313" key="14">
    <source>
        <dbReference type="Proteomes" id="UP001597417"/>
    </source>
</evidence>
<keyword evidence="7 12" id="KW-0479">Metal-binding</keyword>
<dbReference type="Pfam" id="PF01654">
    <property type="entry name" value="Cyt_bd_oxida_I"/>
    <property type="match status" value="1"/>
</dbReference>
<dbReference type="PANTHER" id="PTHR30365">
    <property type="entry name" value="CYTOCHROME D UBIQUINOL OXIDASE"/>
    <property type="match status" value="1"/>
</dbReference>